<feature type="domain" description="GH15-like" evidence="8">
    <location>
        <begin position="47"/>
        <end position="897"/>
    </location>
</feature>
<dbReference type="InterPro" id="IPR045583">
    <property type="entry name" value="KPBA/B_C"/>
</dbReference>
<sequence length="1113" mass="128298">MGGKRDHKRRPFSVTTRYADSRVTQGDLESDDKSQRGFNYAETVAKLDSFYRQVKRQILRYQSPTTGLFPCDLNKPTEAHIRDSLYCASAVWALAQAYKRIDDDKGKTHELSQSAVKCMRGVMTCWMKQADKLEKFKKNQSPKHALHSKFHMVTGDSVTKDEDYEHLQIDCVALFLLFLVQMIQSGLQIIFTLDEVNFIQNLVFYVERAYRTPDYGMWERGSKYNNGSSELHASSIGLAKAALEAINGANMFGETGANWSVIFIDVDAHYRNRVTFDTILPRESASKNTDASLIPTVSWPAFAIHEEMLVNRTMDKIERKLRGKYGLKRFLRDGYKTVLEDPNRKYYRPAEIKTFDGIECEWPLFFVYYIIDSVYRGDRDKVEYWQKQLKPLLKPSDDGPILPKYYFLPEGAIAQERQTPGSQSRVASNDADNGHMFLWGQSVYIISQLLAHQLVGRNELDPTKRFLPPSKRPRLMNGLININELDPIRRYLPAAERPRPSTRYSSFQSSPSDLVIQVVLITESVRLQQMLGTYGIQTQTPRQIEPIQIWPPGELTRAYEQLGVNHKLGLSGRPPRPIGGLGTAKIYRACGYTFLCYPLLFELSDFYLSQDMEFVIDDVKSDLAFLGKCWKLAGRPTFCMLIREDNMRGPNARLIFELLAQFKRGECDGVKVRLGRLQEFIPSACIEHLDFLGIDIDTEEQFRPFQELEKEKRYRSLTDIPKLTAVEEKETWVNFQELQLKSSWDLGNMIEDSENIYCQAQCLQVLLNREGLYHRIGHHTVEERLELLCHKAGTLQSWAVVRFCASLLNKVVDSLAPSITAVLVRGKQVTIGVFGHEEEVIDKPMVPIEIKNMLYSKCFPYDIIQAVLQQELVLNIGRFITTNPEYFNGILKIRIGWFIEAMQLELNYVKKSESSLNALSPSAIKRLLLQVLVRPKSSQDYRSIIWNRQLDGALNRVPTDFYDRVWQILERTQAGLKVAGYHLPQQPTLSDMTQYELNFSLLVEQMLSKIVDPAYRQIIVETFMVVSTILYRNRELSFQKPVEMDKMVHHAFEMFQRDLSQQQEKEKRDDMNEFYSTKPNIQHGTTSYIAKAVLNTLLDGEVRHIDELSCIIS</sequence>
<dbReference type="Gene3D" id="1.50.10.10">
    <property type="match status" value="1"/>
</dbReference>
<dbReference type="EMBL" id="JAODUP010000362">
    <property type="protein sequence ID" value="KAK2151456.1"/>
    <property type="molecule type" value="Genomic_DNA"/>
</dbReference>
<keyword evidence="4 6" id="KW-0112">Calmodulin-binding</keyword>
<proteinExistence type="inferred from homology"/>
<dbReference type="GO" id="GO:0005516">
    <property type="term" value="F:calmodulin binding"/>
    <property type="evidence" value="ECO:0007669"/>
    <property type="project" value="UniProtKB-KW"/>
</dbReference>
<feature type="region of interest" description="Disordered" evidence="7">
    <location>
        <begin position="1"/>
        <end position="34"/>
    </location>
</feature>
<dbReference type="Pfam" id="PF19292">
    <property type="entry name" value="KPBB_C"/>
    <property type="match status" value="1"/>
</dbReference>
<evidence type="ECO:0000256" key="4">
    <source>
        <dbReference type="ARBA" id="ARBA00022860"/>
    </source>
</evidence>
<evidence type="ECO:0000259" key="9">
    <source>
        <dbReference type="Pfam" id="PF19292"/>
    </source>
</evidence>
<evidence type="ECO:0000256" key="3">
    <source>
        <dbReference type="ARBA" id="ARBA00022600"/>
    </source>
</evidence>
<dbReference type="GO" id="GO:0005964">
    <property type="term" value="C:phosphorylase kinase complex"/>
    <property type="evidence" value="ECO:0007669"/>
    <property type="project" value="TreeGrafter"/>
</dbReference>
<gene>
    <name evidence="10" type="ORF">LSH36_362g01010</name>
</gene>
<dbReference type="PANTHER" id="PTHR10749:SF8">
    <property type="entry name" value="PHOSPHORYLASE B KINASE REGULATORY SUBUNIT BETA"/>
    <property type="match status" value="1"/>
</dbReference>
<dbReference type="GO" id="GO:0005977">
    <property type="term" value="P:glycogen metabolic process"/>
    <property type="evidence" value="ECO:0007669"/>
    <property type="project" value="UniProtKB-KW"/>
</dbReference>
<evidence type="ECO:0000256" key="1">
    <source>
        <dbReference type="ARBA" id="ARBA00005131"/>
    </source>
</evidence>
<dbReference type="InterPro" id="IPR008734">
    <property type="entry name" value="PHK_A/B_su"/>
</dbReference>
<comment type="subcellular location">
    <subcellularLocation>
        <location evidence="6">Cell membrane</location>
        <topology evidence="6">Lipid-anchor</topology>
        <orientation evidence="6">Cytoplasmic side</orientation>
    </subcellularLocation>
</comment>
<feature type="compositionally biased region" description="Basic residues" evidence="7">
    <location>
        <begin position="1"/>
        <end position="11"/>
    </location>
</feature>
<feature type="compositionally biased region" description="Polar residues" evidence="7">
    <location>
        <begin position="13"/>
        <end position="24"/>
    </location>
</feature>
<evidence type="ECO:0000256" key="7">
    <source>
        <dbReference type="SAM" id="MobiDB-lite"/>
    </source>
</evidence>
<evidence type="ECO:0000313" key="11">
    <source>
        <dbReference type="Proteomes" id="UP001208570"/>
    </source>
</evidence>
<comment type="pathway">
    <text evidence="1 6">Glycan biosynthesis; glycogen metabolism.</text>
</comment>
<dbReference type="InterPro" id="IPR011613">
    <property type="entry name" value="GH15-like"/>
</dbReference>
<reference evidence="10" key="1">
    <citation type="journal article" date="2023" name="Mol. Biol. Evol.">
        <title>Third-Generation Sequencing Reveals the Adaptive Role of the Epigenome in Three Deep-Sea Polychaetes.</title>
        <authorList>
            <person name="Perez M."/>
            <person name="Aroh O."/>
            <person name="Sun Y."/>
            <person name="Lan Y."/>
            <person name="Juniper S.K."/>
            <person name="Young C.R."/>
            <person name="Angers B."/>
            <person name="Qian P.Y."/>
        </authorList>
    </citation>
    <scope>NUCLEOTIDE SEQUENCE</scope>
    <source>
        <strain evidence="10">P08H-3</strain>
    </source>
</reference>
<dbReference type="InterPro" id="IPR008928">
    <property type="entry name" value="6-hairpin_glycosidase_sf"/>
</dbReference>
<dbReference type="AlphaFoldDB" id="A0AAD9JEF3"/>
<keyword evidence="3 6" id="KW-0321">Glycogen metabolism</keyword>
<evidence type="ECO:0000256" key="2">
    <source>
        <dbReference type="ARBA" id="ARBA00007128"/>
    </source>
</evidence>
<comment type="similarity">
    <text evidence="2 6">Belongs to the phosphorylase b kinase regulatory chain family.</text>
</comment>
<dbReference type="InterPro" id="IPR012341">
    <property type="entry name" value="6hp_glycosidase-like_sf"/>
</dbReference>
<keyword evidence="6" id="KW-1003">Cell membrane</keyword>
<dbReference type="Pfam" id="PF00723">
    <property type="entry name" value="Glyco_hydro_15"/>
    <property type="match status" value="1"/>
</dbReference>
<keyword evidence="6" id="KW-0472">Membrane</keyword>
<evidence type="ECO:0000259" key="8">
    <source>
        <dbReference type="Pfam" id="PF00723"/>
    </source>
</evidence>
<name>A0AAD9JEF3_9ANNE</name>
<keyword evidence="11" id="KW-1185">Reference proteome</keyword>
<accession>A0AAD9JEF3</accession>
<dbReference type="Proteomes" id="UP001208570">
    <property type="component" value="Unassembled WGS sequence"/>
</dbReference>
<comment type="caution">
    <text evidence="10">The sequence shown here is derived from an EMBL/GenBank/DDBJ whole genome shotgun (WGS) entry which is preliminary data.</text>
</comment>
<evidence type="ECO:0000256" key="5">
    <source>
        <dbReference type="ARBA" id="ARBA00023277"/>
    </source>
</evidence>
<dbReference type="SUPFAM" id="SSF48208">
    <property type="entry name" value="Six-hairpin glycosidases"/>
    <property type="match status" value="1"/>
</dbReference>
<dbReference type="PANTHER" id="PTHR10749">
    <property type="entry name" value="PHOSPHORYLASE B KINASE REGULATORY SUBUNIT"/>
    <property type="match status" value="1"/>
</dbReference>
<protein>
    <recommendedName>
        <fullName evidence="6">Phosphorylase b kinase regulatory subunit</fullName>
    </recommendedName>
</protein>
<comment type="function">
    <text evidence="6">Phosphorylase b kinase catalyzes the phosphorylation of serine in certain substrates, including troponin I.</text>
</comment>
<keyword evidence="5 6" id="KW-0119">Carbohydrate metabolism</keyword>
<feature type="domain" description="Phosphorylase b kinase regulatory subunit alpha/beta C-terminal" evidence="9">
    <location>
        <begin position="941"/>
        <end position="1092"/>
    </location>
</feature>
<keyword evidence="6" id="KW-0449">Lipoprotein</keyword>
<organism evidence="10 11">
    <name type="scientific">Paralvinella palmiformis</name>
    <dbReference type="NCBI Taxonomy" id="53620"/>
    <lineage>
        <taxon>Eukaryota</taxon>
        <taxon>Metazoa</taxon>
        <taxon>Spiralia</taxon>
        <taxon>Lophotrochozoa</taxon>
        <taxon>Annelida</taxon>
        <taxon>Polychaeta</taxon>
        <taxon>Sedentaria</taxon>
        <taxon>Canalipalpata</taxon>
        <taxon>Terebellida</taxon>
        <taxon>Terebelliformia</taxon>
        <taxon>Alvinellidae</taxon>
        <taxon>Paralvinella</taxon>
    </lineage>
</organism>
<keyword evidence="6" id="KW-0636">Prenylation</keyword>
<evidence type="ECO:0000256" key="6">
    <source>
        <dbReference type="RuleBase" id="RU364123"/>
    </source>
</evidence>
<dbReference type="GO" id="GO:0005886">
    <property type="term" value="C:plasma membrane"/>
    <property type="evidence" value="ECO:0007669"/>
    <property type="project" value="UniProtKB-SubCell"/>
</dbReference>
<evidence type="ECO:0000313" key="10">
    <source>
        <dbReference type="EMBL" id="KAK2151456.1"/>
    </source>
</evidence>